<dbReference type="AlphaFoldDB" id="G4TLN1"/>
<dbReference type="InParanoid" id="G4TLN1"/>
<dbReference type="EMBL" id="CAFZ01000154">
    <property type="protein sequence ID" value="CCA72224.1"/>
    <property type="molecule type" value="Genomic_DNA"/>
</dbReference>
<evidence type="ECO:0000313" key="2">
    <source>
        <dbReference type="Proteomes" id="UP000007148"/>
    </source>
</evidence>
<reference evidence="1 2" key="1">
    <citation type="journal article" date="2011" name="PLoS Pathog.">
        <title>Endophytic Life Strategies Decoded by Genome and Transcriptome Analyses of the Mutualistic Root Symbiont Piriformospora indica.</title>
        <authorList>
            <person name="Zuccaro A."/>
            <person name="Lahrmann U."/>
            <person name="Guldener U."/>
            <person name="Langen G."/>
            <person name="Pfiffi S."/>
            <person name="Biedenkopf D."/>
            <person name="Wong P."/>
            <person name="Samans B."/>
            <person name="Grimm C."/>
            <person name="Basiewicz M."/>
            <person name="Murat C."/>
            <person name="Martin F."/>
            <person name="Kogel K.H."/>
        </authorList>
    </citation>
    <scope>NUCLEOTIDE SEQUENCE [LARGE SCALE GENOMIC DNA]</scope>
    <source>
        <strain evidence="1 2">DSM 11827</strain>
    </source>
</reference>
<organism evidence="1 2">
    <name type="scientific">Serendipita indica (strain DSM 11827)</name>
    <name type="common">Root endophyte fungus</name>
    <name type="synonym">Piriformospora indica</name>
    <dbReference type="NCBI Taxonomy" id="1109443"/>
    <lineage>
        <taxon>Eukaryota</taxon>
        <taxon>Fungi</taxon>
        <taxon>Dikarya</taxon>
        <taxon>Basidiomycota</taxon>
        <taxon>Agaricomycotina</taxon>
        <taxon>Agaricomycetes</taxon>
        <taxon>Sebacinales</taxon>
        <taxon>Serendipitaceae</taxon>
        <taxon>Serendipita</taxon>
    </lineage>
</organism>
<sequence length="322" mass="36894">MSSTPSGLIPTEIWQKVLRLPFMSLFSLRKTPQQSTELRHCQAIAMPAGIGKLRRKGTPYSIFEYRLVCISDILHGLVQPESLHRAYRIYAGSCDRKVCKICKGVDFGDAWAAVAPLPDCRKPWNLEILEIDVQWDEKSGAFIEYISQDDRLANVGAIYEYKLRSLFCRNFMSKCDIDPSIWIVCPEVTALQLPPSFKWTKPPPNHPITYLRLVLSLRINIEGEILCSYCGRAHPGMLEFLGMSVQDIIDAGISRPAFHDTWTWAFRGYYVQTNIFCLVAELRGHDILLVDRDHLTMEDYLVSELEIVRRGVRPYTNPLGYF</sequence>
<protein>
    <submittedName>
        <fullName evidence="1">Uncharacterized protein</fullName>
    </submittedName>
</protein>
<dbReference type="Proteomes" id="UP000007148">
    <property type="component" value="Unassembled WGS sequence"/>
</dbReference>
<accession>G4TLN1</accession>
<comment type="caution">
    <text evidence="1">The sequence shown here is derived from an EMBL/GenBank/DDBJ whole genome shotgun (WGS) entry which is preliminary data.</text>
</comment>
<name>G4TLN1_SERID</name>
<dbReference type="HOGENOM" id="CLU_055669_0_0_1"/>
<evidence type="ECO:0000313" key="1">
    <source>
        <dbReference type="EMBL" id="CCA72224.1"/>
    </source>
</evidence>
<gene>
    <name evidence="1" type="ORF">PIIN_06159</name>
</gene>
<proteinExistence type="predicted"/>
<keyword evidence="2" id="KW-1185">Reference proteome</keyword>